<reference evidence="7" key="1">
    <citation type="submission" date="2013-12" db="EMBL/GenBank/DDBJ databases">
        <authorList>
            <person name="Omoto C.K."/>
            <person name="Sibley D."/>
            <person name="Venepally P."/>
            <person name="Hadjithomas M."/>
            <person name="Karamycheva S."/>
            <person name="Brunk B."/>
            <person name="Roos D."/>
            <person name="Caler E."/>
            <person name="Lorenzi H."/>
        </authorList>
    </citation>
    <scope>NUCLEOTIDE SEQUENCE</scope>
</reference>
<dbReference type="GO" id="GO:0006048">
    <property type="term" value="P:UDP-N-acetylglucosamine biosynthetic process"/>
    <property type="evidence" value="ECO:0007669"/>
    <property type="project" value="TreeGrafter"/>
</dbReference>
<dbReference type="eggNOG" id="KOG2388">
    <property type="taxonomic scope" value="Eukaryota"/>
</dbReference>
<evidence type="ECO:0000256" key="5">
    <source>
        <dbReference type="ARBA" id="ARBA00022695"/>
    </source>
</evidence>
<dbReference type="RefSeq" id="XP_011130930.1">
    <property type="nucleotide sequence ID" value="XM_011132628.1"/>
</dbReference>
<proteinExistence type="inferred from homology"/>
<dbReference type="PANTHER" id="PTHR11952:SF2">
    <property type="entry name" value="LD24639P"/>
    <property type="match status" value="1"/>
</dbReference>
<comment type="pathway">
    <text evidence="1">Nucleotide-sugar biosynthesis; UDP-N-acetyl-alpha-D-glucosamine biosynthesis; UDP-N-acetyl-alpha-D-glucosamine from N-acetyl-alpha-D-glucosamine 1-phosphate: step 1/1.</text>
</comment>
<dbReference type="GeneID" id="22913346"/>
<evidence type="ECO:0000256" key="4">
    <source>
        <dbReference type="ARBA" id="ARBA00022679"/>
    </source>
</evidence>
<dbReference type="GO" id="GO:0003977">
    <property type="term" value="F:UDP-N-acetylglucosamine diphosphorylase activity"/>
    <property type="evidence" value="ECO:0007669"/>
    <property type="project" value="UniProtKB-EC"/>
</dbReference>
<evidence type="ECO:0000313" key="8">
    <source>
        <dbReference type="Proteomes" id="UP000019763"/>
    </source>
</evidence>
<dbReference type="AlphaFoldDB" id="A0A023B570"/>
<evidence type="ECO:0000256" key="6">
    <source>
        <dbReference type="ARBA" id="ARBA00048493"/>
    </source>
</evidence>
<keyword evidence="5 7" id="KW-0548">Nucleotidyltransferase</keyword>
<sequence length="484" mass="53437">MDKFKQELKERKQEALLGYLGSLEEKDQELIRNQFEKQGVEHIFESFAKAVKYNEGLTEASKGMEIIPPPLLDHAEIMNGFTDPKVPVKTLKVSSLPENLRDYLREVGECALRNGEVAVVIVAGGQGTRLGYDGPKGAYVMPLPSSASIYEILMKRIGALNKLMAPTEGEQKCVPVYVMVSPQNEAKTEEHFKANDYFGLDPRSVNFFAQATMPSFDKNDGSVLFEDPLTLTQNANGNGGVFAALKSSGMQDDMVRRGVKYVHFHGIDNVLCKSAEPLFIGACIAAGVTAGNKCCTKSGPHEKVGVQVIKRVGDKYFPSVVEYTELSSEQAEEKDTQGNLTYSAGNIVNHFFRLSHLREMDLNYHVAVKKVPYYDYAGSKQLVTPTEPNAIKIEYFIFDAFEAANNLLVVETNRPEEFSPVKNATGTDSPDSATKDICNLHTLYLKHAGILEANDNNLYEIAPGETYAGEGLTKATKYQKLNQA</sequence>
<gene>
    <name evidence="7" type="ORF">GNI_093520</name>
</gene>
<comment type="catalytic activity">
    <reaction evidence="6">
        <text>N-acetyl-alpha-D-glucosamine 1-phosphate + UTP + H(+) = UDP-N-acetyl-alpha-D-glucosamine + diphosphate</text>
        <dbReference type="Rhea" id="RHEA:13509"/>
        <dbReference type="ChEBI" id="CHEBI:15378"/>
        <dbReference type="ChEBI" id="CHEBI:33019"/>
        <dbReference type="ChEBI" id="CHEBI:46398"/>
        <dbReference type="ChEBI" id="CHEBI:57705"/>
        <dbReference type="ChEBI" id="CHEBI:57776"/>
        <dbReference type="EC" id="2.7.7.23"/>
    </reaction>
</comment>
<organism evidence="7 8">
    <name type="scientific">Gregarina niphandrodes</name>
    <name type="common">Septate eugregarine</name>
    <dbReference type="NCBI Taxonomy" id="110365"/>
    <lineage>
        <taxon>Eukaryota</taxon>
        <taxon>Sar</taxon>
        <taxon>Alveolata</taxon>
        <taxon>Apicomplexa</taxon>
        <taxon>Conoidasida</taxon>
        <taxon>Gregarinasina</taxon>
        <taxon>Eugregarinorida</taxon>
        <taxon>Gregarinidae</taxon>
        <taxon>Gregarina</taxon>
    </lineage>
</organism>
<dbReference type="EMBL" id="AFNH02000699">
    <property type="protein sequence ID" value="EZG58899.1"/>
    <property type="molecule type" value="Genomic_DNA"/>
</dbReference>
<comment type="caution">
    <text evidence="7">The sequence shown here is derived from an EMBL/GenBank/DDBJ whole genome shotgun (WGS) entry which is preliminary data.</text>
</comment>
<evidence type="ECO:0000256" key="3">
    <source>
        <dbReference type="ARBA" id="ARBA00012457"/>
    </source>
</evidence>
<dbReference type="OrthoDB" id="532420at2759"/>
<evidence type="ECO:0000313" key="7">
    <source>
        <dbReference type="EMBL" id="EZG58899.1"/>
    </source>
</evidence>
<evidence type="ECO:0000256" key="2">
    <source>
        <dbReference type="ARBA" id="ARBA00010401"/>
    </source>
</evidence>
<name>A0A023B570_GRENI</name>
<dbReference type="EC" id="2.7.7.23" evidence="3"/>
<evidence type="ECO:0000256" key="1">
    <source>
        <dbReference type="ARBA" id="ARBA00005208"/>
    </source>
</evidence>
<dbReference type="Gene3D" id="3.90.550.10">
    <property type="entry name" value="Spore Coat Polysaccharide Biosynthesis Protein SpsA, Chain A"/>
    <property type="match status" value="1"/>
</dbReference>
<dbReference type="SUPFAM" id="SSF53448">
    <property type="entry name" value="Nucleotide-diphospho-sugar transferases"/>
    <property type="match status" value="1"/>
</dbReference>
<dbReference type="Proteomes" id="UP000019763">
    <property type="component" value="Unassembled WGS sequence"/>
</dbReference>
<dbReference type="InterPro" id="IPR002618">
    <property type="entry name" value="UDPGP_fam"/>
</dbReference>
<protein>
    <recommendedName>
        <fullName evidence="3">UDP-N-acetylglucosamine diphosphorylase</fullName>
        <ecNumber evidence="3">2.7.7.23</ecNumber>
    </recommendedName>
</protein>
<comment type="similarity">
    <text evidence="2">Belongs to the UDPGP type 1 family.</text>
</comment>
<dbReference type="VEuPathDB" id="CryptoDB:GNI_093520"/>
<keyword evidence="4 7" id="KW-0808">Transferase</keyword>
<dbReference type="InterPro" id="IPR039741">
    <property type="entry name" value="UDP-sugar_pyrophosphorylase"/>
</dbReference>
<dbReference type="OMA" id="YFQVDNP"/>
<dbReference type="PANTHER" id="PTHR11952">
    <property type="entry name" value="UDP- GLUCOSE PYROPHOSPHORYLASE"/>
    <property type="match status" value="1"/>
</dbReference>
<keyword evidence="8" id="KW-1185">Reference proteome</keyword>
<accession>A0A023B570</accession>
<dbReference type="InterPro" id="IPR029044">
    <property type="entry name" value="Nucleotide-diphossugar_trans"/>
</dbReference>
<dbReference type="Pfam" id="PF01704">
    <property type="entry name" value="UDPGP"/>
    <property type="match status" value="1"/>
</dbReference>